<dbReference type="Proteomes" id="UP000033647">
    <property type="component" value="Unassembled WGS sequence"/>
</dbReference>
<dbReference type="PANTHER" id="PTHR43329">
    <property type="entry name" value="EPOXIDE HYDROLASE"/>
    <property type="match status" value="1"/>
</dbReference>
<keyword evidence="1" id="KW-1133">Transmembrane helix</keyword>
<dbReference type="InterPro" id="IPR029058">
    <property type="entry name" value="AB_hydrolase_fold"/>
</dbReference>
<comment type="caution">
    <text evidence="3">The sequence shown here is derived from an EMBL/GenBank/DDBJ whole genome shotgun (WGS) entry which is preliminary data.</text>
</comment>
<evidence type="ECO:0000259" key="2">
    <source>
        <dbReference type="Pfam" id="PF12697"/>
    </source>
</evidence>
<protein>
    <submittedName>
        <fullName evidence="3">Alpha/beta-hydrolase like protein</fullName>
    </submittedName>
</protein>
<dbReference type="OrthoDB" id="6431331at2759"/>
<keyword evidence="3" id="KW-0378">Hydrolase</keyword>
<keyword evidence="1" id="KW-0812">Transmembrane</keyword>
<dbReference type="AlphaFoldDB" id="A0A0F4GRA5"/>
<accession>A0A0F4GRA5</accession>
<proteinExistence type="predicted"/>
<evidence type="ECO:0000313" key="4">
    <source>
        <dbReference type="Proteomes" id="UP000033647"/>
    </source>
</evidence>
<dbReference type="SUPFAM" id="SSF53474">
    <property type="entry name" value="alpha/beta-Hydrolases"/>
    <property type="match status" value="1"/>
</dbReference>
<dbReference type="Pfam" id="PF12697">
    <property type="entry name" value="Abhydrolase_6"/>
    <property type="match status" value="1"/>
</dbReference>
<keyword evidence="1" id="KW-0472">Membrane</keyword>
<dbReference type="EMBL" id="LAFY01000346">
    <property type="protein sequence ID" value="KJX99572.1"/>
    <property type="molecule type" value="Genomic_DNA"/>
</dbReference>
<dbReference type="GO" id="GO:0016787">
    <property type="term" value="F:hydrolase activity"/>
    <property type="evidence" value="ECO:0007669"/>
    <property type="project" value="UniProtKB-KW"/>
</dbReference>
<gene>
    <name evidence="3" type="ORF">TI39_contig354g00136</name>
</gene>
<dbReference type="InterPro" id="IPR000073">
    <property type="entry name" value="AB_hydrolase_1"/>
</dbReference>
<dbReference type="Gene3D" id="3.40.50.1820">
    <property type="entry name" value="alpha/beta hydrolase"/>
    <property type="match status" value="1"/>
</dbReference>
<reference evidence="3 4" key="1">
    <citation type="submission" date="2015-03" db="EMBL/GenBank/DDBJ databases">
        <title>RNA-seq based gene annotation and comparative genomics of four Zymoseptoria species reveal species-specific pathogenicity related genes and transposable element activity.</title>
        <authorList>
            <person name="Grandaubert J."/>
            <person name="Bhattacharyya A."/>
            <person name="Stukenbrock E.H."/>
        </authorList>
    </citation>
    <scope>NUCLEOTIDE SEQUENCE [LARGE SCALE GENOMIC DNA]</scope>
    <source>
        <strain evidence="3 4">Zb18110</strain>
    </source>
</reference>
<evidence type="ECO:0000313" key="3">
    <source>
        <dbReference type="EMBL" id="KJX99572.1"/>
    </source>
</evidence>
<name>A0A0F4GRA5_9PEZI</name>
<organism evidence="3 4">
    <name type="scientific">Zymoseptoria brevis</name>
    <dbReference type="NCBI Taxonomy" id="1047168"/>
    <lineage>
        <taxon>Eukaryota</taxon>
        <taxon>Fungi</taxon>
        <taxon>Dikarya</taxon>
        <taxon>Ascomycota</taxon>
        <taxon>Pezizomycotina</taxon>
        <taxon>Dothideomycetes</taxon>
        <taxon>Dothideomycetidae</taxon>
        <taxon>Mycosphaerellales</taxon>
        <taxon>Mycosphaerellaceae</taxon>
        <taxon>Zymoseptoria</taxon>
    </lineage>
</organism>
<dbReference type="STRING" id="1047168.A0A0F4GRA5"/>
<sequence length="450" mass="49686">MSSALSLCGKALAEGVAFLYGCTVLIAAFTYSIFQREFWFESTAEETSHLRKASHELWSLSVKNDAISHNFLRVPSGPQLHYLEPREQAKNASTLVVLLHGFPDSGYLFSRQLRSWRMKAAVVALDLPGYGGSDSLPSYGPDQMLNTIAEALVELKRLYLDPLNEGARCVLVGHDWGGVIGYRIAAESKGLIDEFVAINSIYPRFAAQILKSHLSQASQYIAKWEISQAKSELAPVASQLKKSGYTYMLTLPLPLAKLFPRVCTCLIKLAHAIQYKHASGHSAVQIAIRKAKSHGPGPLESKSVSETGLAYGPSVYARSLTSPPGDWGNKIKLYSDGLLRQPWTPSCDGRDKQWQRVEPRLLNDSWTFNCPVSIIFGLRDVALDPRVVLDGIEDHSQSDSDDSLQASVLSNQRITRLAKCGHWSLLEHDGAEALNSVIYRICLGDRGAWQ</sequence>
<feature type="transmembrane region" description="Helical" evidence="1">
    <location>
        <begin position="12"/>
        <end position="34"/>
    </location>
</feature>
<evidence type="ECO:0000256" key="1">
    <source>
        <dbReference type="SAM" id="Phobius"/>
    </source>
</evidence>
<feature type="domain" description="AB hydrolase-1" evidence="2">
    <location>
        <begin position="96"/>
        <end position="227"/>
    </location>
</feature>
<keyword evidence="4" id="KW-1185">Reference proteome</keyword>